<dbReference type="EMBL" id="CP053069">
    <property type="protein sequence ID" value="QJR10127.1"/>
    <property type="molecule type" value="Genomic_DNA"/>
</dbReference>
<proteinExistence type="predicted"/>
<evidence type="ECO:0000313" key="2">
    <source>
        <dbReference type="Proteomes" id="UP000501534"/>
    </source>
</evidence>
<dbReference type="AlphaFoldDB" id="A0A6M4GX14"/>
<reference evidence="1 2" key="1">
    <citation type="submission" date="2020-04" db="EMBL/GenBank/DDBJ databases">
        <title>Usitatibacter rugosus gen. nov., sp. nov. and Usitatibacter palustris sp. nov., novel members of Usitatibacteraceae fam. nov. within the order Nitrosomonadales isolated from soil.</title>
        <authorList>
            <person name="Huber K.J."/>
            <person name="Neumann-Schaal M."/>
            <person name="Geppert A."/>
            <person name="Luckner M."/>
            <person name="Wanner G."/>
            <person name="Overmann J."/>
        </authorList>
    </citation>
    <scope>NUCLEOTIDE SEQUENCE [LARGE SCALE GENOMIC DNA]</scope>
    <source>
        <strain evidence="1 2">0125_3</strain>
    </source>
</reference>
<dbReference type="KEGG" id="uru:DSM104443_01181"/>
<dbReference type="Proteomes" id="UP000501534">
    <property type="component" value="Chromosome"/>
</dbReference>
<accession>A0A6M4GX14</accession>
<name>A0A6M4GX14_9PROT</name>
<evidence type="ECO:0000313" key="1">
    <source>
        <dbReference type="EMBL" id="QJR10127.1"/>
    </source>
</evidence>
<keyword evidence="2" id="KW-1185">Reference proteome</keyword>
<organism evidence="1 2">
    <name type="scientific">Usitatibacter rugosus</name>
    <dbReference type="NCBI Taxonomy" id="2732067"/>
    <lineage>
        <taxon>Bacteria</taxon>
        <taxon>Pseudomonadati</taxon>
        <taxon>Pseudomonadota</taxon>
        <taxon>Betaproteobacteria</taxon>
        <taxon>Nitrosomonadales</taxon>
        <taxon>Usitatibacteraceae</taxon>
        <taxon>Usitatibacter</taxon>
    </lineage>
</organism>
<dbReference type="RefSeq" id="WP_171090409.1">
    <property type="nucleotide sequence ID" value="NZ_CP053069.1"/>
</dbReference>
<protein>
    <submittedName>
        <fullName evidence="1">Uncharacterized protein</fullName>
    </submittedName>
</protein>
<gene>
    <name evidence="1" type="ORF">DSM104443_01181</name>
</gene>
<sequence>MTSQFILEDVSIVENDFSADSRDKEGMRIVTYETRRSISLHFAVEHIVQIEAVKDSKAGELRSIITLTSGKRYITRRGAQELCAAIGKLGVAAA</sequence>